<keyword evidence="3" id="KW-1185">Reference proteome</keyword>
<dbReference type="OrthoDB" id="9770715at2"/>
<proteinExistence type="predicted"/>
<dbReference type="PANTHER" id="PTHR33525:SF3">
    <property type="entry name" value="RIBONUCLEASE Y"/>
    <property type="match status" value="1"/>
</dbReference>
<dbReference type="PANTHER" id="PTHR33525">
    <property type="match status" value="1"/>
</dbReference>
<dbReference type="PROSITE" id="PS51833">
    <property type="entry name" value="HDOD"/>
    <property type="match status" value="1"/>
</dbReference>
<dbReference type="RefSeq" id="WP_008063354.1">
    <property type="nucleotide sequence ID" value="NZ_AFHG01000056.1"/>
</dbReference>
<dbReference type="SUPFAM" id="SSF109604">
    <property type="entry name" value="HD-domain/PDEase-like"/>
    <property type="match status" value="1"/>
</dbReference>
<accession>F5RFR7</accession>
<gene>
    <name evidence="2" type="ORF">METUNv1_03154</name>
</gene>
<evidence type="ECO:0000313" key="3">
    <source>
        <dbReference type="Proteomes" id="UP000005019"/>
    </source>
</evidence>
<dbReference type="AlphaFoldDB" id="F5RFR7"/>
<dbReference type="eggNOG" id="COG1639">
    <property type="taxonomic scope" value="Bacteria"/>
</dbReference>
<evidence type="ECO:0000259" key="1">
    <source>
        <dbReference type="PROSITE" id="PS51833"/>
    </source>
</evidence>
<name>F5RFR7_METUF</name>
<feature type="domain" description="HDOD" evidence="1">
    <location>
        <begin position="15"/>
        <end position="210"/>
    </location>
</feature>
<dbReference type="Pfam" id="PF08668">
    <property type="entry name" value="HDOD"/>
    <property type="match status" value="1"/>
</dbReference>
<comment type="caution">
    <text evidence="2">The sequence shown here is derived from an EMBL/GenBank/DDBJ whole genome shotgun (WGS) entry which is preliminary data.</text>
</comment>
<organism evidence="2 3">
    <name type="scientific">Methyloversatilis universalis (strain ATCC BAA-1314 / DSM 25237 / JCM 13912 / CCUG 52030 / FAM5)</name>
    <dbReference type="NCBI Taxonomy" id="1000565"/>
    <lineage>
        <taxon>Bacteria</taxon>
        <taxon>Pseudomonadati</taxon>
        <taxon>Pseudomonadota</taxon>
        <taxon>Betaproteobacteria</taxon>
        <taxon>Nitrosomonadales</taxon>
        <taxon>Sterolibacteriaceae</taxon>
        <taxon>Methyloversatilis</taxon>
    </lineage>
</organism>
<evidence type="ECO:0000313" key="2">
    <source>
        <dbReference type="EMBL" id="EGK70593.1"/>
    </source>
</evidence>
<sequence>MTHSAQDLAQRTTELVTLPAIYHRVKQVIDDPDGSVIELAKVVAADPGITMRVLRVVNSVFYGFPGKIETMSRAVSVLGMQQVHDIVLATTVTAVFAGMRPERMDVHRYWRASAMRGLLARAAAKSCGLLDAERLFVGGMLADIGHMVMYMHTPQEAEQALVEHRTSGAALDELERNIVGCDYAAVGEALLTEWRLPRSFAVSIGAQIDPARGAPHEFEASLLHLARHAVNYDAQLEESARIVANASPAAWQITRLEPQAFEGACAEASSSLAAVMGLFFPEYA</sequence>
<dbReference type="InterPro" id="IPR013976">
    <property type="entry name" value="HDOD"/>
</dbReference>
<dbReference type="STRING" id="1000565.METUNv1_03154"/>
<dbReference type="InterPro" id="IPR052340">
    <property type="entry name" value="RNase_Y/CdgJ"/>
</dbReference>
<dbReference type="Gene3D" id="1.10.3210.10">
    <property type="entry name" value="Hypothetical protein af1432"/>
    <property type="match status" value="1"/>
</dbReference>
<reference evidence="2 3" key="1">
    <citation type="journal article" date="2011" name="J. Bacteriol.">
        <title>Genome sequence of Methyloversatilis universalis FAM5T, a methylotrophic representative of the order Rhodocyclales.</title>
        <authorList>
            <person name="Kittichotirat W."/>
            <person name="Good N.M."/>
            <person name="Hall R."/>
            <person name="Bringel F."/>
            <person name="Lajus A."/>
            <person name="Medigue C."/>
            <person name="Smalley N.E."/>
            <person name="Beck D."/>
            <person name="Bumgarner R."/>
            <person name="Vuilleumier S."/>
            <person name="Kalyuzhnaya M.G."/>
        </authorList>
    </citation>
    <scope>NUCLEOTIDE SEQUENCE [LARGE SCALE GENOMIC DNA]</scope>
    <source>
        <strain evidence="3">ATCC BAA-1314 / JCM 13912 / FAM5</strain>
    </source>
</reference>
<protein>
    <recommendedName>
        <fullName evidence="1">HDOD domain-containing protein</fullName>
    </recommendedName>
</protein>
<dbReference type="EMBL" id="AFHG01000056">
    <property type="protein sequence ID" value="EGK70593.1"/>
    <property type="molecule type" value="Genomic_DNA"/>
</dbReference>
<dbReference type="Proteomes" id="UP000005019">
    <property type="component" value="Unassembled WGS sequence"/>
</dbReference>